<dbReference type="PANTHER" id="PTHR14969">
    <property type="entry name" value="SPHINGOSINE-1-PHOSPHATE PHOSPHOHYDROLASE"/>
    <property type="match status" value="1"/>
</dbReference>
<evidence type="ECO:0000313" key="3">
    <source>
        <dbReference type="EMBL" id="NME68301.1"/>
    </source>
</evidence>
<dbReference type="SMART" id="SM00014">
    <property type="entry name" value="acidPPc"/>
    <property type="match status" value="1"/>
</dbReference>
<evidence type="ECO:0000256" key="1">
    <source>
        <dbReference type="SAM" id="Phobius"/>
    </source>
</evidence>
<protein>
    <submittedName>
        <fullName evidence="3">Phosphatase PAP2 family protein</fullName>
    </submittedName>
</protein>
<name>A0A7X9P2F0_9BACT</name>
<dbReference type="AlphaFoldDB" id="A0A7X9P2F0"/>
<keyword evidence="1" id="KW-0812">Transmembrane</keyword>
<keyword evidence="4" id="KW-1185">Reference proteome</keyword>
<dbReference type="EMBL" id="JABANE010000022">
    <property type="protein sequence ID" value="NME68301.1"/>
    <property type="molecule type" value="Genomic_DNA"/>
</dbReference>
<dbReference type="InterPro" id="IPR000326">
    <property type="entry name" value="PAP2/HPO"/>
</dbReference>
<organism evidence="3 4">
    <name type="scientific">Flammeovirga aprica JL-4</name>
    <dbReference type="NCBI Taxonomy" id="694437"/>
    <lineage>
        <taxon>Bacteria</taxon>
        <taxon>Pseudomonadati</taxon>
        <taxon>Bacteroidota</taxon>
        <taxon>Cytophagia</taxon>
        <taxon>Cytophagales</taxon>
        <taxon>Flammeovirgaceae</taxon>
        <taxon>Flammeovirga</taxon>
    </lineage>
</organism>
<feature type="transmembrane region" description="Helical" evidence="1">
    <location>
        <begin position="54"/>
        <end position="74"/>
    </location>
</feature>
<dbReference type="PANTHER" id="PTHR14969:SF13">
    <property type="entry name" value="AT30094P"/>
    <property type="match status" value="1"/>
</dbReference>
<feature type="transmembrane region" description="Helical" evidence="1">
    <location>
        <begin position="81"/>
        <end position="100"/>
    </location>
</feature>
<dbReference type="InterPro" id="IPR036938">
    <property type="entry name" value="PAP2/HPO_sf"/>
</dbReference>
<gene>
    <name evidence="3" type="ORF">HHU12_10045</name>
</gene>
<evidence type="ECO:0000259" key="2">
    <source>
        <dbReference type="SMART" id="SM00014"/>
    </source>
</evidence>
<feature type="domain" description="Phosphatidic acid phosphatase type 2/haloperoxidase" evidence="2">
    <location>
        <begin position="79"/>
        <end position="198"/>
    </location>
</feature>
<sequence length="228" mass="25728">MNTKKKIYNTFGIILLFLIIPVVLALVTKERDTAWMVHLLNDNHTITLDYFFKYITNLGDGIFLIPLLGLVWLVKKEYWPVLVMSSALHGILVAVLKRVIFTGDNLSLRPAGKFGAESFHQVLDVHFHTVNSFPSGHTTTGFVIGAIIILLIPNWKGITIGMLYGIVVGISRMYLVQHFFLDVAVGSVLGILSVVISLYICERYYLLKVKPWKKNLPSLFQQPSIQNI</sequence>
<dbReference type="Proteomes" id="UP000576082">
    <property type="component" value="Unassembled WGS sequence"/>
</dbReference>
<feature type="transmembrane region" description="Helical" evidence="1">
    <location>
        <begin position="179"/>
        <end position="200"/>
    </location>
</feature>
<dbReference type="SUPFAM" id="SSF48317">
    <property type="entry name" value="Acid phosphatase/Vanadium-dependent haloperoxidase"/>
    <property type="match status" value="1"/>
</dbReference>
<feature type="transmembrane region" description="Helical" evidence="1">
    <location>
        <begin position="7"/>
        <end position="27"/>
    </location>
</feature>
<dbReference type="Pfam" id="PF01569">
    <property type="entry name" value="PAP2"/>
    <property type="match status" value="1"/>
</dbReference>
<evidence type="ECO:0000313" key="4">
    <source>
        <dbReference type="Proteomes" id="UP000576082"/>
    </source>
</evidence>
<keyword evidence="1" id="KW-0472">Membrane</keyword>
<proteinExistence type="predicted"/>
<dbReference type="Gene3D" id="1.20.144.10">
    <property type="entry name" value="Phosphatidic acid phosphatase type 2/haloperoxidase"/>
    <property type="match status" value="1"/>
</dbReference>
<reference evidence="3 4" key="1">
    <citation type="submission" date="2020-04" db="EMBL/GenBank/DDBJ databases">
        <title>Flammeovirga sp. SR4, a novel species isolated from seawater.</title>
        <authorList>
            <person name="Wang X."/>
        </authorList>
    </citation>
    <scope>NUCLEOTIDE SEQUENCE [LARGE SCALE GENOMIC DNA]</scope>
    <source>
        <strain evidence="3 4">ATCC 23126</strain>
    </source>
</reference>
<accession>A0A7X9P2F0</accession>
<keyword evidence="1" id="KW-1133">Transmembrane helix</keyword>
<dbReference type="RefSeq" id="WP_169656607.1">
    <property type="nucleotide sequence ID" value="NZ_JABANE010000022.1"/>
</dbReference>
<comment type="caution">
    <text evidence="3">The sequence shown here is derived from an EMBL/GenBank/DDBJ whole genome shotgun (WGS) entry which is preliminary data.</text>
</comment>